<dbReference type="Pfam" id="PF23286">
    <property type="entry name" value="LRR_13"/>
    <property type="match status" value="1"/>
</dbReference>
<feature type="domain" description="Disease resistance protein RPS4B/Roq1-like leucine-rich repeats" evidence="2">
    <location>
        <begin position="14"/>
        <end position="160"/>
    </location>
</feature>
<dbReference type="Gene3D" id="3.80.10.10">
    <property type="entry name" value="Ribonuclease Inhibitor"/>
    <property type="match status" value="2"/>
</dbReference>
<dbReference type="Proteomes" id="UP000501690">
    <property type="component" value="Linkage Group LG5"/>
</dbReference>
<proteinExistence type="predicted"/>
<keyword evidence="4" id="KW-1185">Reference proteome</keyword>
<organism evidence="3 4">
    <name type="scientific">Vigna unguiculata</name>
    <name type="common">Cowpea</name>
    <dbReference type="NCBI Taxonomy" id="3917"/>
    <lineage>
        <taxon>Eukaryota</taxon>
        <taxon>Viridiplantae</taxon>
        <taxon>Streptophyta</taxon>
        <taxon>Embryophyta</taxon>
        <taxon>Tracheophyta</taxon>
        <taxon>Spermatophyta</taxon>
        <taxon>Magnoliopsida</taxon>
        <taxon>eudicotyledons</taxon>
        <taxon>Gunneridae</taxon>
        <taxon>Pentapetalae</taxon>
        <taxon>rosids</taxon>
        <taxon>fabids</taxon>
        <taxon>Fabales</taxon>
        <taxon>Fabaceae</taxon>
        <taxon>Papilionoideae</taxon>
        <taxon>50 kb inversion clade</taxon>
        <taxon>NPAAA clade</taxon>
        <taxon>indigoferoid/millettioid clade</taxon>
        <taxon>Phaseoleae</taxon>
        <taxon>Vigna</taxon>
    </lineage>
</organism>
<evidence type="ECO:0000313" key="3">
    <source>
        <dbReference type="EMBL" id="QCD92501.1"/>
    </source>
</evidence>
<dbReference type="InterPro" id="IPR032675">
    <property type="entry name" value="LRR_dom_sf"/>
</dbReference>
<evidence type="ECO:0000259" key="2">
    <source>
        <dbReference type="Pfam" id="PF23286"/>
    </source>
</evidence>
<reference evidence="3 4" key="1">
    <citation type="submission" date="2019-04" db="EMBL/GenBank/DDBJ databases">
        <title>An improved genome assembly and genetic linkage map for asparagus bean, Vigna unguiculata ssp. sesquipedialis.</title>
        <authorList>
            <person name="Xia Q."/>
            <person name="Zhang R."/>
            <person name="Dong Y."/>
        </authorList>
    </citation>
    <scope>NUCLEOTIDE SEQUENCE [LARGE SCALE GENOMIC DNA]</scope>
    <source>
        <tissue evidence="3">Leaf</tissue>
    </source>
</reference>
<gene>
    <name evidence="3" type="ORF">DEO72_LG5g567</name>
</gene>
<accession>A0A4D6LVQ0</accession>
<dbReference type="AlphaFoldDB" id="A0A4D6LVQ0"/>
<protein>
    <recommendedName>
        <fullName evidence="2">Disease resistance protein RPS4B/Roq1-like leucine-rich repeats domain-containing protein</fullName>
    </recommendedName>
</protein>
<dbReference type="EMBL" id="CP039349">
    <property type="protein sequence ID" value="QCD92501.1"/>
    <property type="molecule type" value="Genomic_DNA"/>
</dbReference>
<name>A0A4D6LVQ0_VIGUN</name>
<evidence type="ECO:0000256" key="1">
    <source>
        <dbReference type="ARBA" id="ARBA00022821"/>
    </source>
</evidence>
<dbReference type="InterPro" id="IPR058546">
    <property type="entry name" value="RPS4B/Roq1-like_LRR"/>
</dbReference>
<sequence length="339" mass="38624">MGNIRELHLKELPMIKELPVSFQNLTGLQSLDITGCDFLQLNSSVLTPELTDFMVDGCKERKWVNSKDGEEVGSTVASNLRSGCFFSCLNDDFFSAGFTQLTKVTCLILWEANITFLPECIKEFHHLIDIDVSYCKRLQEIRGLPPNLRIFRAIKCTSLTSSGSNMLLNKQQLHEAGKTDFIFPGGSIPSWFDKQSRGPSITFWFRNKFPAKVLCLLIAPILDGSNVQLLRPVVLINGKVQRYFFYHTNVTMVESDYIQLFYLGVTPSRYDLIEMPLKEWKHVEVTYEGLFDTSLIKAMGIHAVKDESRSMEDIRYDYPYTTTQVAAPKSDGPKSWPKE</sequence>
<keyword evidence="1" id="KW-0611">Plant defense</keyword>
<evidence type="ECO:0000313" key="4">
    <source>
        <dbReference type="Proteomes" id="UP000501690"/>
    </source>
</evidence>
<dbReference type="SUPFAM" id="SSF52058">
    <property type="entry name" value="L domain-like"/>
    <property type="match status" value="1"/>
</dbReference>